<protein>
    <submittedName>
        <fullName evidence="2">Uncharacterized protein</fullName>
    </submittedName>
</protein>
<accession>A0A2H3CQY5</accession>
<organism evidence="2 3">
    <name type="scientific">Armillaria gallica</name>
    <name type="common">Bulbous honey fungus</name>
    <name type="synonym">Armillaria bulbosa</name>
    <dbReference type="NCBI Taxonomy" id="47427"/>
    <lineage>
        <taxon>Eukaryota</taxon>
        <taxon>Fungi</taxon>
        <taxon>Dikarya</taxon>
        <taxon>Basidiomycota</taxon>
        <taxon>Agaricomycotina</taxon>
        <taxon>Agaricomycetes</taxon>
        <taxon>Agaricomycetidae</taxon>
        <taxon>Agaricales</taxon>
        <taxon>Marasmiineae</taxon>
        <taxon>Physalacriaceae</taxon>
        <taxon>Armillaria</taxon>
    </lineage>
</organism>
<evidence type="ECO:0000256" key="1">
    <source>
        <dbReference type="SAM" id="Phobius"/>
    </source>
</evidence>
<reference evidence="3" key="1">
    <citation type="journal article" date="2017" name="Nat. Ecol. Evol.">
        <title>Genome expansion and lineage-specific genetic innovations in the forest pathogenic fungi Armillaria.</title>
        <authorList>
            <person name="Sipos G."/>
            <person name="Prasanna A.N."/>
            <person name="Walter M.C."/>
            <person name="O'Connor E."/>
            <person name="Balint B."/>
            <person name="Krizsan K."/>
            <person name="Kiss B."/>
            <person name="Hess J."/>
            <person name="Varga T."/>
            <person name="Slot J."/>
            <person name="Riley R."/>
            <person name="Boka B."/>
            <person name="Rigling D."/>
            <person name="Barry K."/>
            <person name="Lee J."/>
            <person name="Mihaltcheva S."/>
            <person name="LaButti K."/>
            <person name="Lipzen A."/>
            <person name="Waldron R."/>
            <person name="Moloney N.M."/>
            <person name="Sperisen C."/>
            <person name="Kredics L."/>
            <person name="Vagvoelgyi C."/>
            <person name="Patrignani A."/>
            <person name="Fitzpatrick D."/>
            <person name="Nagy I."/>
            <person name="Doyle S."/>
            <person name="Anderson J.B."/>
            <person name="Grigoriev I.V."/>
            <person name="Gueldener U."/>
            <person name="Muensterkoetter M."/>
            <person name="Nagy L.G."/>
        </authorList>
    </citation>
    <scope>NUCLEOTIDE SEQUENCE [LARGE SCALE GENOMIC DNA]</scope>
    <source>
        <strain evidence="3">Ar21-2</strain>
    </source>
</reference>
<dbReference type="AlphaFoldDB" id="A0A2H3CQY5"/>
<sequence length="114" mass="13175">MQPSTTRGKVLFDLSYLSLIVELPAELIAFRDANFLLLLFLSSRILPYCLGYYFSAFLNVYCSSLEYSLSFIYSFWLIFLFPDWSSSDPWLELGQGTPLHYTSDAASFPLLHQY</sequence>
<gene>
    <name evidence="2" type="ORF">ARMGADRAFT_1091132</name>
</gene>
<keyword evidence="1" id="KW-1133">Transmembrane helix</keyword>
<dbReference type="Proteomes" id="UP000217790">
    <property type="component" value="Unassembled WGS sequence"/>
</dbReference>
<name>A0A2H3CQY5_ARMGA</name>
<dbReference type="InParanoid" id="A0A2H3CQY5"/>
<feature type="transmembrane region" description="Helical" evidence="1">
    <location>
        <begin position="67"/>
        <end position="84"/>
    </location>
</feature>
<proteinExistence type="predicted"/>
<evidence type="ECO:0000313" key="3">
    <source>
        <dbReference type="Proteomes" id="UP000217790"/>
    </source>
</evidence>
<evidence type="ECO:0000313" key="2">
    <source>
        <dbReference type="EMBL" id="PBK81632.1"/>
    </source>
</evidence>
<keyword evidence="1" id="KW-0812">Transmembrane</keyword>
<keyword evidence="3" id="KW-1185">Reference proteome</keyword>
<keyword evidence="1" id="KW-0472">Membrane</keyword>
<dbReference type="EMBL" id="KZ293727">
    <property type="protein sequence ID" value="PBK81632.1"/>
    <property type="molecule type" value="Genomic_DNA"/>
</dbReference>